<dbReference type="EMBL" id="JACIEI010000001">
    <property type="protein sequence ID" value="MBB3992691.1"/>
    <property type="molecule type" value="Genomic_DNA"/>
</dbReference>
<reference evidence="2 3" key="1">
    <citation type="submission" date="2020-08" db="EMBL/GenBank/DDBJ databases">
        <title>Genomic Encyclopedia of Type Strains, Phase IV (KMG-IV): sequencing the most valuable type-strain genomes for metagenomic binning, comparative biology and taxonomic classification.</title>
        <authorList>
            <person name="Goeker M."/>
        </authorList>
    </citation>
    <scope>NUCLEOTIDE SEQUENCE [LARGE SCALE GENOMIC DNA]</scope>
    <source>
        <strain evidence="2 3">DSM 102234</strain>
    </source>
</reference>
<feature type="transmembrane region" description="Helical" evidence="1">
    <location>
        <begin position="164"/>
        <end position="183"/>
    </location>
</feature>
<keyword evidence="1" id="KW-0812">Transmembrane</keyword>
<feature type="transmembrane region" description="Helical" evidence="1">
    <location>
        <begin position="12"/>
        <end position="34"/>
    </location>
</feature>
<feature type="transmembrane region" description="Helical" evidence="1">
    <location>
        <begin position="55"/>
        <end position="74"/>
    </location>
</feature>
<sequence>MHFEQIFLDGLRAAHLIFFAAGMGAALYHEYLTARSFRGEISEQDICGIEMLHRWIVLAFSGLWLTGIGLIYVRTAFDLSQFSPKLWVKVGIMLIMTLNALMISRCVLPILKNNIGKAMSSLPALQLFTMTQLAAVSMFCWSSGMVLGSSQYLKTAAWNVLSPLVVGWFVTVTLVALVVVMALREKGSGDVALSTNQQER</sequence>
<feature type="transmembrane region" description="Helical" evidence="1">
    <location>
        <begin position="123"/>
        <end position="144"/>
    </location>
</feature>
<dbReference type="RefSeq" id="WP_184562066.1">
    <property type="nucleotide sequence ID" value="NZ_JACIEI010000001.1"/>
</dbReference>
<dbReference type="AlphaFoldDB" id="A0A7W6E0W8"/>
<comment type="caution">
    <text evidence="2">The sequence shown here is derived from an EMBL/GenBank/DDBJ whole genome shotgun (WGS) entry which is preliminary data.</text>
</comment>
<proteinExistence type="predicted"/>
<keyword evidence="3" id="KW-1185">Reference proteome</keyword>
<gene>
    <name evidence="2" type="ORF">GGR95_000310</name>
</gene>
<name>A0A7W6E0W8_9RHOB</name>
<evidence type="ECO:0000256" key="1">
    <source>
        <dbReference type="SAM" id="Phobius"/>
    </source>
</evidence>
<accession>A0A7W6E0W8</accession>
<feature type="transmembrane region" description="Helical" evidence="1">
    <location>
        <begin position="86"/>
        <end position="111"/>
    </location>
</feature>
<dbReference type="Proteomes" id="UP000530268">
    <property type="component" value="Unassembled WGS sequence"/>
</dbReference>
<evidence type="ECO:0000313" key="3">
    <source>
        <dbReference type="Proteomes" id="UP000530268"/>
    </source>
</evidence>
<evidence type="ECO:0000313" key="2">
    <source>
        <dbReference type="EMBL" id="MBB3992691.1"/>
    </source>
</evidence>
<keyword evidence="1" id="KW-0472">Membrane</keyword>
<protein>
    <submittedName>
        <fullName evidence="2">Uncharacterized protein</fullName>
    </submittedName>
</protein>
<organism evidence="2 3">
    <name type="scientific">Sulfitobacter undariae</name>
    <dbReference type="NCBI Taxonomy" id="1563671"/>
    <lineage>
        <taxon>Bacteria</taxon>
        <taxon>Pseudomonadati</taxon>
        <taxon>Pseudomonadota</taxon>
        <taxon>Alphaproteobacteria</taxon>
        <taxon>Rhodobacterales</taxon>
        <taxon>Roseobacteraceae</taxon>
        <taxon>Sulfitobacter</taxon>
    </lineage>
</organism>
<keyword evidence="1" id="KW-1133">Transmembrane helix</keyword>